<keyword evidence="2" id="KW-1185">Reference proteome</keyword>
<organism evidence="1 2">
    <name type="scientific">Lysinibacillus antri</name>
    <dbReference type="NCBI Taxonomy" id="2498145"/>
    <lineage>
        <taxon>Bacteria</taxon>
        <taxon>Bacillati</taxon>
        <taxon>Bacillota</taxon>
        <taxon>Bacilli</taxon>
        <taxon>Bacillales</taxon>
        <taxon>Bacillaceae</taxon>
        <taxon>Lysinibacillus</taxon>
    </lineage>
</organism>
<dbReference type="AlphaFoldDB" id="A0A3S0R7V7"/>
<dbReference type="Proteomes" id="UP000287910">
    <property type="component" value="Unassembled WGS sequence"/>
</dbReference>
<dbReference type="EMBL" id="RYYR01000004">
    <property type="protein sequence ID" value="RUL55606.1"/>
    <property type="molecule type" value="Genomic_DNA"/>
</dbReference>
<proteinExistence type="predicted"/>
<sequence>MTKQFEGLLITENRLIDAIEVFFKKRGFILNKKAKNNERGIDLELFKDGTTLYIEAKGSVKNKYDTDHNINAMPRTSVRDNVRKQINKLMEREEDGNYIDNAYYIAAWPETPIYREQVNKKAKALSRLGYLHLWVQKDLSVKIEGPDSEKEKLINLCSEQ</sequence>
<protein>
    <submittedName>
        <fullName evidence="1">Uncharacterized protein</fullName>
    </submittedName>
</protein>
<name>A0A3S0R7V7_9BACI</name>
<comment type="caution">
    <text evidence="1">The sequence shown here is derived from an EMBL/GenBank/DDBJ whole genome shotgun (WGS) entry which is preliminary data.</text>
</comment>
<evidence type="ECO:0000313" key="2">
    <source>
        <dbReference type="Proteomes" id="UP000287910"/>
    </source>
</evidence>
<reference evidence="1 2" key="1">
    <citation type="submission" date="2018-12" db="EMBL/GenBank/DDBJ databases">
        <title>Lysinibacillus antri sp. nov., isolated from a cave soil.</title>
        <authorList>
            <person name="Narsing Rao M.P."/>
            <person name="Zhang H."/>
            <person name="Dong Z.-Y."/>
            <person name="Niu X.-K."/>
            <person name="Zhang K."/>
            <person name="Fang B.-Z."/>
            <person name="Kang Y.-Q."/>
            <person name="Xiao M."/>
            <person name="Li W.-J."/>
        </authorList>
    </citation>
    <scope>NUCLEOTIDE SEQUENCE [LARGE SCALE GENOMIC DNA]</scope>
    <source>
        <strain evidence="1 2">SYSU K30002</strain>
    </source>
</reference>
<accession>A0A3S0R7V7</accession>
<dbReference type="RefSeq" id="WP_126657846.1">
    <property type="nucleotide sequence ID" value="NZ_RYYR01000004.1"/>
</dbReference>
<gene>
    <name evidence="1" type="ORF">EK386_04580</name>
</gene>
<evidence type="ECO:0000313" key="1">
    <source>
        <dbReference type="EMBL" id="RUL55606.1"/>
    </source>
</evidence>